<evidence type="ECO:0000313" key="1">
    <source>
        <dbReference type="EMBL" id="QIB36602.1"/>
    </source>
</evidence>
<accession>A0A7L5BCP6</accession>
<protein>
    <submittedName>
        <fullName evidence="1">Uncharacterized protein</fullName>
    </submittedName>
</protein>
<gene>
    <name evidence="1" type="ORF">G3A56_00120</name>
</gene>
<dbReference type="KEGG" id="roy:G3A56_00120"/>
<dbReference type="RefSeq" id="WP_164055999.1">
    <property type="nucleotide sequence ID" value="NZ_CP048632.1"/>
</dbReference>
<dbReference type="AlphaFoldDB" id="A0A7L5BCP6"/>
<reference evidence="1 2" key="1">
    <citation type="submission" date="2020-02" db="EMBL/GenBank/DDBJ databases">
        <title>Plant-Promoting Endophytic Bacterium Rhizobium oryzihabitans sp. nov., Isolated from the Root of Rice.</title>
        <authorList>
            <person name="zhao J."/>
            <person name="Zhang G."/>
        </authorList>
    </citation>
    <scope>NUCLEOTIDE SEQUENCE [LARGE SCALE GENOMIC DNA]</scope>
    <source>
        <strain evidence="1 2">M15</strain>
    </source>
</reference>
<dbReference type="Proteomes" id="UP000464865">
    <property type="component" value="Chromosome M15-11"/>
</dbReference>
<evidence type="ECO:0000313" key="2">
    <source>
        <dbReference type="Proteomes" id="UP000464865"/>
    </source>
</evidence>
<name>A0A7L5BCP6_9HYPH</name>
<keyword evidence="2" id="KW-1185">Reference proteome</keyword>
<sequence length="127" mass="13958">MEKVLSGSHDIAVMRGSIGALTDHEDLNRLFDSLMTLGNVLNALNQHPKFWKDRSMDFTPAGKIMETLCETIDRLIDDVVKRAASLPANNVHDRNLKALTIASWEAFCNSTPSDIIAAIAPLATDTH</sequence>
<proteinExistence type="predicted"/>
<organism evidence="1 2">
    <name type="scientific">Rhizobium oryzihabitans</name>
    <dbReference type="NCBI Taxonomy" id="2267833"/>
    <lineage>
        <taxon>Bacteria</taxon>
        <taxon>Pseudomonadati</taxon>
        <taxon>Pseudomonadota</taxon>
        <taxon>Alphaproteobacteria</taxon>
        <taxon>Hyphomicrobiales</taxon>
        <taxon>Rhizobiaceae</taxon>
        <taxon>Rhizobium/Agrobacterium group</taxon>
        <taxon>Rhizobium</taxon>
    </lineage>
</organism>
<dbReference type="EMBL" id="CP048632">
    <property type="protein sequence ID" value="QIB36602.1"/>
    <property type="molecule type" value="Genomic_DNA"/>
</dbReference>